<protein>
    <recommendedName>
        <fullName evidence="10">Cyclic GMP-AMP synthase</fullName>
    </recommendedName>
</protein>
<evidence type="ECO:0000256" key="9">
    <source>
        <dbReference type="ARBA" id="ARBA00023134"/>
    </source>
</evidence>
<keyword evidence="16" id="KW-1185">Reference proteome</keyword>
<dbReference type="NCBIfam" id="NF041078">
    <property type="entry name" value="cGAS"/>
    <property type="match status" value="1"/>
</dbReference>
<dbReference type="InterPro" id="IPR048446">
    <property type="entry name" value="DncV_C"/>
</dbReference>
<keyword evidence="9" id="KW-0342">GTP-binding</keyword>
<reference evidence="15 16" key="1">
    <citation type="submission" date="2019-08" db="EMBL/GenBank/DDBJ databases">
        <title>Parahaliea maris sp. nov., isolated from the surface seawater.</title>
        <authorList>
            <person name="Liu Y."/>
        </authorList>
    </citation>
    <scope>NUCLEOTIDE SEQUENCE [LARGE SCALE GENOMIC DNA]</scope>
    <source>
        <strain evidence="15 16">S2-26</strain>
    </source>
</reference>
<evidence type="ECO:0000256" key="10">
    <source>
        <dbReference type="ARBA" id="ARBA00044145"/>
    </source>
</evidence>
<keyword evidence="8" id="KW-0051">Antiviral defense</keyword>
<proteinExistence type="predicted"/>
<gene>
    <name evidence="15" type="ORF">FVW59_14980</name>
</gene>
<sequence>MPKYDVTKLMYVRSESDRLINKLDVDDYRVALMKAARTKVRNAIKTAFTAAKTNETYMARMNAAERTAFINIEPRFWPQGSLAYGTQNMPSHTPPQQIDVDDGVYLPIEALRDKPIVLKQVFFEIVDTALKELAVLENWGFDDQKSTCVRVELDAVTHLDVPLYAIPIERFDELQKAMGRAVLSREAVTDDGDINLRALLGEQKVYLALRERPHWKESDPIRIQEWFEGEQKIFGSIFTRTCRYLKAWRDFNWFKGGPSSIALMICVWETFNDRKTKFYTDSEALLAVARELPARLEAGVKNPVAPEETVFPRDLDDIEFNSIIRQTTLFSEDIRTSLESGTSRLGVVETMIKHWGTRVPHRADWVVSASSATAAVVTSTPAEPQPKPEIETMRSGTEFRSG</sequence>
<feature type="domain" description="Cyclic GMP-AMP synthase DncV-like nucleotidyltransferase" evidence="13">
    <location>
        <begin position="74"/>
        <end position="164"/>
    </location>
</feature>
<name>A0A5C8ZS58_9GAMM</name>
<keyword evidence="5" id="KW-0067">ATP-binding</keyword>
<organism evidence="15 16">
    <name type="scientific">Parahaliea aestuarii</name>
    <dbReference type="NCBI Taxonomy" id="1852021"/>
    <lineage>
        <taxon>Bacteria</taxon>
        <taxon>Pseudomonadati</taxon>
        <taxon>Pseudomonadota</taxon>
        <taxon>Gammaproteobacteria</taxon>
        <taxon>Cellvibrionales</taxon>
        <taxon>Halieaceae</taxon>
        <taxon>Parahaliea</taxon>
    </lineage>
</organism>
<keyword evidence="1" id="KW-0808">Transferase</keyword>
<keyword evidence="2" id="KW-0548">Nucleotidyltransferase</keyword>
<evidence type="ECO:0000259" key="14">
    <source>
        <dbReference type="Pfam" id="PF21713"/>
    </source>
</evidence>
<dbReference type="Pfam" id="PF21713">
    <property type="entry name" value="DncV_C"/>
    <property type="match status" value="1"/>
</dbReference>
<dbReference type="RefSeq" id="WP_148065159.1">
    <property type="nucleotide sequence ID" value="NZ_VRYZ01000006.1"/>
</dbReference>
<dbReference type="GO" id="GO:0046872">
    <property type="term" value="F:metal ion binding"/>
    <property type="evidence" value="ECO:0007669"/>
    <property type="project" value="UniProtKB-KW"/>
</dbReference>
<evidence type="ECO:0000256" key="4">
    <source>
        <dbReference type="ARBA" id="ARBA00022741"/>
    </source>
</evidence>
<dbReference type="GO" id="GO:0009117">
    <property type="term" value="P:nucleotide metabolic process"/>
    <property type="evidence" value="ECO:0007669"/>
    <property type="project" value="UniProtKB-KW"/>
</dbReference>
<keyword evidence="7" id="KW-0546">Nucleotide metabolism</keyword>
<evidence type="ECO:0000256" key="6">
    <source>
        <dbReference type="ARBA" id="ARBA00022842"/>
    </source>
</evidence>
<dbReference type="OrthoDB" id="6402963at2"/>
<evidence type="ECO:0000256" key="3">
    <source>
        <dbReference type="ARBA" id="ARBA00022723"/>
    </source>
</evidence>
<dbReference type="InterPro" id="IPR048445">
    <property type="entry name" value="DncV-like_NTFase"/>
</dbReference>
<dbReference type="EMBL" id="VRYZ01000006">
    <property type="protein sequence ID" value="TXS90634.1"/>
    <property type="molecule type" value="Genomic_DNA"/>
</dbReference>
<dbReference type="AlphaFoldDB" id="A0A5C8ZS58"/>
<dbReference type="InterPro" id="IPR047805">
    <property type="entry name" value="GAMP_synthase"/>
</dbReference>
<dbReference type="GO" id="GO:0051607">
    <property type="term" value="P:defense response to virus"/>
    <property type="evidence" value="ECO:0007669"/>
    <property type="project" value="UniProtKB-KW"/>
</dbReference>
<evidence type="ECO:0000256" key="1">
    <source>
        <dbReference type="ARBA" id="ARBA00022679"/>
    </source>
</evidence>
<keyword evidence="4" id="KW-0547">Nucleotide-binding</keyword>
<feature type="domain" description="Cyclic GMP-AMP synthase C-terminal" evidence="14">
    <location>
        <begin position="238"/>
        <end position="362"/>
    </location>
</feature>
<accession>A0A5C8ZS58</accession>
<evidence type="ECO:0000256" key="7">
    <source>
        <dbReference type="ARBA" id="ARBA00023080"/>
    </source>
</evidence>
<keyword evidence="3" id="KW-0479">Metal-binding</keyword>
<evidence type="ECO:0000259" key="13">
    <source>
        <dbReference type="Pfam" id="PF21654"/>
    </source>
</evidence>
<dbReference type="GO" id="GO:0005525">
    <property type="term" value="F:GTP binding"/>
    <property type="evidence" value="ECO:0007669"/>
    <property type="project" value="UniProtKB-KW"/>
</dbReference>
<comment type="caution">
    <text evidence="15">The sequence shown here is derived from an EMBL/GenBank/DDBJ whole genome shotgun (WGS) entry which is preliminary data.</text>
</comment>
<dbReference type="Pfam" id="PF21654">
    <property type="entry name" value="DncV-like_NTFase"/>
    <property type="match status" value="1"/>
</dbReference>
<evidence type="ECO:0000256" key="8">
    <source>
        <dbReference type="ARBA" id="ARBA00023118"/>
    </source>
</evidence>
<evidence type="ECO:0000256" key="11">
    <source>
        <dbReference type="ARBA" id="ARBA00048304"/>
    </source>
</evidence>
<dbReference type="Proteomes" id="UP000321933">
    <property type="component" value="Unassembled WGS sequence"/>
</dbReference>
<dbReference type="GO" id="GO:0140701">
    <property type="term" value="F:3',3'-cyclic GMP-AMP synthase activity"/>
    <property type="evidence" value="ECO:0007669"/>
    <property type="project" value="InterPro"/>
</dbReference>
<feature type="region of interest" description="Disordered" evidence="12">
    <location>
        <begin position="378"/>
        <end position="402"/>
    </location>
</feature>
<keyword evidence="6" id="KW-0460">Magnesium</keyword>
<evidence type="ECO:0000256" key="12">
    <source>
        <dbReference type="SAM" id="MobiDB-lite"/>
    </source>
</evidence>
<evidence type="ECO:0000313" key="16">
    <source>
        <dbReference type="Proteomes" id="UP000321933"/>
    </source>
</evidence>
<evidence type="ECO:0000313" key="15">
    <source>
        <dbReference type="EMBL" id="TXS90634.1"/>
    </source>
</evidence>
<evidence type="ECO:0000256" key="5">
    <source>
        <dbReference type="ARBA" id="ARBA00022840"/>
    </source>
</evidence>
<comment type="catalytic activity">
    <reaction evidence="11">
        <text>GTP + ATP = 3',3'-cGAMP + 2 diphosphate</text>
        <dbReference type="Rhea" id="RHEA:35647"/>
        <dbReference type="ChEBI" id="CHEBI:30616"/>
        <dbReference type="ChEBI" id="CHEBI:33019"/>
        <dbReference type="ChEBI" id="CHEBI:37565"/>
        <dbReference type="ChEBI" id="CHEBI:71501"/>
    </reaction>
    <physiologicalReaction direction="left-to-right" evidence="11">
        <dbReference type="Rhea" id="RHEA:35648"/>
    </physiologicalReaction>
</comment>
<dbReference type="GO" id="GO:0005524">
    <property type="term" value="F:ATP binding"/>
    <property type="evidence" value="ECO:0007669"/>
    <property type="project" value="UniProtKB-KW"/>
</dbReference>
<evidence type="ECO:0000256" key="2">
    <source>
        <dbReference type="ARBA" id="ARBA00022695"/>
    </source>
</evidence>